<dbReference type="PANTHER" id="PTHR36174:SF1">
    <property type="entry name" value="LIPID II:GLYCINE GLYCYLTRANSFERASE"/>
    <property type="match status" value="1"/>
</dbReference>
<keyword evidence="4" id="KW-0573">Peptidoglycan synthesis</keyword>
<dbReference type="Pfam" id="PF02388">
    <property type="entry name" value="FemAB"/>
    <property type="match status" value="3"/>
</dbReference>
<protein>
    <recommendedName>
        <fullName evidence="10">BioF2-like acetyltransferase domain-containing protein</fullName>
    </recommendedName>
</protein>
<evidence type="ECO:0008006" key="10">
    <source>
        <dbReference type="Google" id="ProtNLM"/>
    </source>
</evidence>
<dbReference type="GO" id="GO:0071555">
    <property type="term" value="P:cell wall organization"/>
    <property type="evidence" value="ECO:0007669"/>
    <property type="project" value="UniProtKB-KW"/>
</dbReference>
<dbReference type="PANTHER" id="PTHR36174">
    <property type="entry name" value="LIPID II:GLYCINE GLYCYLTRANSFERASE"/>
    <property type="match status" value="1"/>
</dbReference>
<dbReference type="EMBL" id="PFTB01000038">
    <property type="protein sequence ID" value="PJB99472.1"/>
    <property type="molecule type" value="Genomic_DNA"/>
</dbReference>
<dbReference type="PROSITE" id="PS51191">
    <property type="entry name" value="FEMABX"/>
    <property type="match status" value="1"/>
</dbReference>
<dbReference type="InterPro" id="IPR016181">
    <property type="entry name" value="Acyl_CoA_acyltransferase"/>
</dbReference>
<evidence type="ECO:0000256" key="1">
    <source>
        <dbReference type="ARBA" id="ARBA00009943"/>
    </source>
</evidence>
<dbReference type="GO" id="GO:0016755">
    <property type="term" value="F:aminoacyltransferase activity"/>
    <property type="evidence" value="ECO:0007669"/>
    <property type="project" value="InterPro"/>
</dbReference>
<evidence type="ECO:0000256" key="3">
    <source>
        <dbReference type="ARBA" id="ARBA00022960"/>
    </source>
</evidence>
<evidence type="ECO:0000256" key="6">
    <source>
        <dbReference type="ARBA" id="ARBA00023316"/>
    </source>
</evidence>
<keyword evidence="7" id="KW-0175">Coiled coil</keyword>
<comment type="caution">
    <text evidence="8">The sequence shown here is derived from an EMBL/GenBank/DDBJ whole genome shotgun (WGS) entry which is preliminary data.</text>
</comment>
<sequence>MEFEIKEIQNKEVWENFLSEGEESKLSFSPFTVARECEEKTFLQSWNWGEFNQTMRNKIWRWGIYSKEQKTMNDEQLVGTTLVIKIQAKRGTFLFVPHGPNFKKQETRNRQQVLEKLLEELKNIAKEEKASLIRVAPILEKNEENIRIFKNLGFREAPIHMHPELTWELDIEPSENELLMGMRKTTRYLIRQAQKNKDIEIIQSNQIDDVEIFNKLYQETVDRHHFVPFSFDYLKNEFSAFSKDNRVTIFLGKYKNEIVSSGIFIFWQNIGFYHHGASSLRYPKIPVSYLLQWEAIKEAKKRGCKIYNFWGIAPITSDLRPQNSDHPWAGLTLFKMGFGGYKKEYVKTQDFPLSKKYWLNYIIEKLRKTKRGL</sequence>
<evidence type="ECO:0000256" key="2">
    <source>
        <dbReference type="ARBA" id="ARBA00022679"/>
    </source>
</evidence>
<keyword evidence="3" id="KW-0133">Cell shape</keyword>
<accession>A0A2M8DN34</accession>
<reference evidence="9" key="1">
    <citation type="submission" date="2017-09" db="EMBL/GenBank/DDBJ databases">
        <title>Depth-based differentiation of microbial function through sediment-hosted aquifers and enrichment of novel symbionts in the deep terrestrial subsurface.</title>
        <authorList>
            <person name="Probst A.J."/>
            <person name="Ladd B."/>
            <person name="Jarett J.K."/>
            <person name="Geller-Mcgrath D.E."/>
            <person name="Sieber C.M.K."/>
            <person name="Emerson J.B."/>
            <person name="Anantharaman K."/>
            <person name="Thomas B.C."/>
            <person name="Malmstrom R."/>
            <person name="Stieglmeier M."/>
            <person name="Klingl A."/>
            <person name="Woyke T."/>
            <person name="Ryan C.M."/>
            <person name="Banfield J.F."/>
        </authorList>
    </citation>
    <scope>NUCLEOTIDE SEQUENCE [LARGE SCALE GENOMIC DNA]</scope>
</reference>
<dbReference type="InterPro" id="IPR050644">
    <property type="entry name" value="PG_Glycine_Bridge_Synth"/>
</dbReference>
<organism evidence="8 9">
    <name type="scientific">Candidatus Nealsonbacteria bacterium CG_4_9_14_0_8_um_filter_35_12</name>
    <dbReference type="NCBI Taxonomy" id="1974692"/>
    <lineage>
        <taxon>Bacteria</taxon>
        <taxon>Candidatus Nealsoniibacteriota</taxon>
    </lineage>
</organism>
<keyword evidence="2" id="KW-0808">Transferase</keyword>
<dbReference type="SUPFAM" id="SSF55729">
    <property type="entry name" value="Acyl-CoA N-acyltransferases (Nat)"/>
    <property type="match status" value="2"/>
</dbReference>
<comment type="similarity">
    <text evidence="1">Belongs to the FemABX family.</text>
</comment>
<dbReference type="GO" id="GO:0009252">
    <property type="term" value="P:peptidoglycan biosynthetic process"/>
    <property type="evidence" value="ECO:0007669"/>
    <property type="project" value="UniProtKB-KW"/>
</dbReference>
<proteinExistence type="inferred from homology"/>
<name>A0A2M8DN34_9BACT</name>
<evidence type="ECO:0000313" key="8">
    <source>
        <dbReference type="EMBL" id="PJB99472.1"/>
    </source>
</evidence>
<keyword evidence="5" id="KW-0012">Acyltransferase</keyword>
<keyword evidence="6" id="KW-0961">Cell wall biogenesis/degradation</keyword>
<evidence type="ECO:0000256" key="7">
    <source>
        <dbReference type="SAM" id="Coils"/>
    </source>
</evidence>
<evidence type="ECO:0000256" key="5">
    <source>
        <dbReference type="ARBA" id="ARBA00023315"/>
    </source>
</evidence>
<dbReference type="Gene3D" id="3.40.630.30">
    <property type="match status" value="2"/>
</dbReference>
<dbReference type="GO" id="GO:0008360">
    <property type="term" value="P:regulation of cell shape"/>
    <property type="evidence" value="ECO:0007669"/>
    <property type="project" value="UniProtKB-KW"/>
</dbReference>
<dbReference type="AlphaFoldDB" id="A0A2M8DN34"/>
<evidence type="ECO:0000256" key="4">
    <source>
        <dbReference type="ARBA" id="ARBA00022984"/>
    </source>
</evidence>
<evidence type="ECO:0000313" key="9">
    <source>
        <dbReference type="Proteomes" id="UP000228875"/>
    </source>
</evidence>
<gene>
    <name evidence="8" type="ORF">CO077_01590</name>
</gene>
<dbReference type="Proteomes" id="UP000228875">
    <property type="component" value="Unassembled WGS sequence"/>
</dbReference>
<feature type="coiled-coil region" evidence="7">
    <location>
        <begin position="104"/>
        <end position="131"/>
    </location>
</feature>
<dbReference type="InterPro" id="IPR003447">
    <property type="entry name" value="FEMABX"/>
</dbReference>